<gene>
    <name evidence="1" type="ORF">B6D06_05965</name>
</gene>
<dbReference type="AlphaFoldDB" id="A0A2C9XW86"/>
<dbReference type="EMBL" id="NASK01000093">
    <property type="protein sequence ID" value="OTQ49706.1"/>
    <property type="molecule type" value="Genomic_DNA"/>
</dbReference>
<proteinExistence type="predicted"/>
<dbReference type="Proteomes" id="UP000194968">
    <property type="component" value="Unassembled WGS sequence"/>
</dbReference>
<reference evidence="1 2" key="1">
    <citation type="submission" date="2017-03" db="EMBL/GenBank/DDBJ databases">
        <title>Comparative genomics of honeybee gut symbionts reveal geographically distinct and subgroup specific antibiotic resistance.</title>
        <authorList>
            <person name="Ludvigsen J."/>
            <person name="Porcellato D."/>
            <person name="Labee-Lund T.M."/>
            <person name="Amdam G.V."/>
            <person name="Rudi K."/>
        </authorList>
    </citation>
    <scope>NUCLEOTIDE SEQUENCE [LARGE SCALE GENOMIC DNA]</scope>
    <source>
        <strain evidence="1 2">A-4-12</strain>
    </source>
</reference>
<organism evidence="1 2">
    <name type="scientific">Gilliamella apis</name>
    <dbReference type="NCBI Taxonomy" id="1970738"/>
    <lineage>
        <taxon>Bacteria</taxon>
        <taxon>Pseudomonadati</taxon>
        <taxon>Pseudomonadota</taxon>
        <taxon>Gammaproteobacteria</taxon>
        <taxon>Orbales</taxon>
        <taxon>Orbaceae</taxon>
        <taxon>Gilliamella</taxon>
    </lineage>
</organism>
<protein>
    <submittedName>
        <fullName evidence="1">Uncharacterized protein</fullName>
    </submittedName>
</protein>
<dbReference type="OrthoDB" id="9801223at2"/>
<evidence type="ECO:0000313" key="2">
    <source>
        <dbReference type="Proteomes" id="UP000194968"/>
    </source>
</evidence>
<sequence length="486" mass="53518">MLSRLFLSWSIFLTLLPIIFLPFSFNSQALTAYTTNVIHGNGPYLTFDGGQTRAIDLDELMKISFSDGTTLTPASNNSNSSHAILLPVAGQSFADIDMLVPTNVNAIPLSTLIGTPYNYWNDDDGDGDFTVTGKLYLSILDKFDRPVTRDDVPTICKAPYRVMLRTDDDIILSTRYGVPRSRRFTASTVSYYIKPQPTADICSARPLLEYNGERAGPFSMWDPGLGFLVQSSKPSSYGLNFPTTGADGLYFDLVLGSIDTQLTWEDVSPNGDIKATMTYLNSSDPSIVRVTLNGPVATPQQWRVDDPGWAGKKIIAPSLPQTFELVGKGKDSHNNDIMLKYGFVLKQWFVNRGNRTAPASRQGSWCLNLGLGLGYRLPRLRELTNASACSEIYCPSVVYPSNSYHYSRRIGAGFLAEWGNMQRYKDEAKQHYAYWSSEPVPTDKEGKNTSNSTSQFAATAVYGLITGLGTSAAVACVTGDEKKEDK</sequence>
<comment type="caution">
    <text evidence="1">The sequence shown here is derived from an EMBL/GenBank/DDBJ whole genome shotgun (WGS) entry which is preliminary data.</text>
</comment>
<name>A0A2C9XW86_9GAMM</name>
<evidence type="ECO:0000313" key="1">
    <source>
        <dbReference type="EMBL" id="OTQ49706.1"/>
    </source>
</evidence>
<accession>A0A2C9XW86</accession>
<dbReference type="RefSeq" id="WP_065651431.1">
    <property type="nucleotide sequence ID" value="NZ_NASK01000093.1"/>
</dbReference>